<protein>
    <submittedName>
        <fullName evidence="2">Uncharacterized protein</fullName>
    </submittedName>
</protein>
<feature type="signal peptide" evidence="1">
    <location>
        <begin position="1"/>
        <end position="19"/>
    </location>
</feature>
<gene>
    <name evidence="2" type="ORF">EDD36DRAFT_325802</name>
</gene>
<evidence type="ECO:0000256" key="1">
    <source>
        <dbReference type="SAM" id="SignalP"/>
    </source>
</evidence>
<organism evidence="2 3">
    <name type="scientific">Exophiala viscosa</name>
    <dbReference type="NCBI Taxonomy" id="2486360"/>
    <lineage>
        <taxon>Eukaryota</taxon>
        <taxon>Fungi</taxon>
        <taxon>Dikarya</taxon>
        <taxon>Ascomycota</taxon>
        <taxon>Pezizomycotina</taxon>
        <taxon>Eurotiomycetes</taxon>
        <taxon>Chaetothyriomycetidae</taxon>
        <taxon>Chaetothyriales</taxon>
        <taxon>Herpotrichiellaceae</taxon>
        <taxon>Exophiala</taxon>
    </lineage>
</organism>
<dbReference type="Proteomes" id="UP001203852">
    <property type="component" value="Unassembled WGS sequence"/>
</dbReference>
<dbReference type="AlphaFoldDB" id="A0AAN6DSC5"/>
<comment type="caution">
    <text evidence="2">The sequence shown here is derived from an EMBL/GenBank/DDBJ whole genome shotgun (WGS) entry which is preliminary data.</text>
</comment>
<name>A0AAN6DSC5_9EURO</name>
<dbReference type="EMBL" id="MU404358">
    <property type="protein sequence ID" value="KAI1610429.1"/>
    <property type="molecule type" value="Genomic_DNA"/>
</dbReference>
<evidence type="ECO:0000313" key="3">
    <source>
        <dbReference type="Proteomes" id="UP001203852"/>
    </source>
</evidence>
<evidence type="ECO:0000313" key="2">
    <source>
        <dbReference type="EMBL" id="KAI1610429.1"/>
    </source>
</evidence>
<feature type="chain" id="PRO_5043033363" evidence="1">
    <location>
        <begin position="20"/>
        <end position="125"/>
    </location>
</feature>
<keyword evidence="1" id="KW-0732">Signal</keyword>
<keyword evidence="3" id="KW-1185">Reference proteome</keyword>
<sequence length="125" mass="12693">MRLITAIATFLLALTVAASGSWSSEEWGTTTITLTSSMSKTLTITRTLAFANATTSSSTYSSQYTGWNATATTINKATLTPASASYYSASPSIASVTATGAGSVQEVNLAVAALAGAAAMFWASS</sequence>
<proteinExistence type="predicted"/>
<reference evidence="2" key="1">
    <citation type="journal article" date="2022" name="bioRxiv">
        <title>Deciphering the potential niche of two novel black yeast fungi from a biological soil crust based on their genomes, phenotypes, and melanin regulation.</title>
        <authorList>
            <consortium name="DOE Joint Genome Institute"/>
            <person name="Carr E.C."/>
            <person name="Barton Q."/>
            <person name="Grambo S."/>
            <person name="Sullivan M."/>
            <person name="Renfro C.M."/>
            <person name="Kuo A."/>
            <person name="Pangilinan J."/>
            <person name="Lipzen A."/>
            <person name="Keymanesh K."/>
            <person name="Savage E."/>
            <person name="Barry K."/>
            <person name="Grigoriev I.V."/>
            <person name="Riekhof W.R."/>
            <person name="Harris S.S."/>
        </authorList>
    </citation>
    <scope>NUCLEOTIDE SEQUENCE</scope>
    <source>
        <strain evidence="2">JF 03-4F</strain>
    </source>
</reference>
<accession>A0AAN6DSC5</accession>